<dbReference type="Proteomes" id="UP000005013">
    <property type="component" value="Chromosome"/>
</dbReference>
<proteinExistence type="predicted"/>
<protein>
    <submittedName>
        <fullName evidence="1">Uncharacterized protein</fullName>
    </submittedName>
</protein>
<gene>
    <name evidence="1" type="ordered locus">HCD_06225</name>
</gene>
<dbReference type="KEGG" id="hcm:HCD_06225"/>
<organism evidence="1 2">
    <name type="scientific">Helicobacter cetorum (strain ATCC BAA-540 / CCUG 52418 / MIT 99-5656)</name>
    <dbReference type="NCBI Taxonomy" id="1163745"/>
    <lineage>
        <taxon>Bacteria</taxon>
        <taxon>Pseudomonadati</taxon>
        <taxon>Campylobacterota</taxon>
        <taxon>Epsilonproteobacteria</taxon>
        <taxon>Campylobacterales</taxon>
        <taxon>Helicobacteraceae</taxon>
        <taxon>Helicobacter</taxon>
    </lineage>
</organism>
<dbReference type="RefSeq" id="WP_014659733.1">
    <property type="nucleotide sequence ID" value="NC_017735.1"/>
</dbReference>
<dbReference type="PATRIC" id="fig|1163745.3.peg.1317"/>
<evidence type="ECO:0000313" key="2">
    <source>
        <dbReference type="Proteomes" id="UP000005013"/>
    </source>
</evidence>
<accession>I0ETH8</accession>
<name>I0ETH8_HELCM</name>
<evidence type="ECO:0000313" key="1">
    <source>
        <dbReference type="EMBL" id="AFI06247.1"/>
    </source>
</evidence>
<dbReference type="HOGENOM" id="CLU_134899_1_0_7"/>
<dbReference type="OrthoDB" id="5334558at2"/>
<dbReference type="STRING" id="1163745.HCD_06225"/>
<sequence length="131" mass="15405">MNRVIRYGLIFLFVLRAFGLDYGIDKTLELKKDEVFKAVVEDTSSHQAKEVMLYWTLYKNKGLVVIMHFNGFPHQFVLYTDYARNTYNLKVFEENFALESHLSLVFRDFKEDKAILRLLAPMPLAFSSKEP</sequence>
<keyword evidence="2" id="KW-1185">Reference proteome</keyword>
<dbReference type="EMBL" id="CP003481">
    <property type="protein sequence ID" value="AFI06247.1"/>
    <property type="molecule type" value="Genomic_DNA"/>
</dbReference>
<reference evidence="1 2" key="1">
    <citation type="journal article" date="2013" name="PLoS ONE">
        <title>Sequence Divergence and Conservation in Genomes ofHelicobacter cetorum Strains from a Dolphin and a Whale.</title>
        <authorList>
            <person name="Kersulyte D."/>
            <person name="Rossi M."/>
            <person name="Berg D.E."/>
        </authorList>
    </citation>
    <scope>NUCLEOTIDE SEQUENCE [LARGE SCALE GENOMIC DNA]</scope>
    <source>
        <strain evidence="1 2">MIT 99-5656</strain>
    </source>
</reference>
<dbReference type="AlphaFoldDB" id="I0ETH8"/>